<reference evidence="1 2" key="1">
    <citation type="submission" date="2019-02" db="EMBL/GenBank/DDBJ databases">
        <title>Paenibacillus sp. nov., isolated from surface-sterilized tissue of Thalictrum simplex L.</title>
        <authorList>
            <person name="Tuo L."/>
        </authorList>
    </citation>
    <scope>NUCLEOTIDE SEQUENCE [LARGE SCALE GENOMIC DNA]</scope>
    <source>
        <strain evidence="1 2">N2SHLJ1</strain>
    </source>
</reference>
<protein>
    <submittedName>
        <fullName evidence="1">Uncharacterized protein</fullName>
    </submittedName>
</protein>
<evidence type="ECO:0000313" key="1">
    <source>
        <dbReference type="EMBL" id="TBL73998.1"/>
    </source>
</evidence>
<gene>
    <name evidence="1" type="ORF">EYB31_26250</name>
</gene>
<sequence length="86" mass="9532">MIPFENTWPYELIGQDVYISSCPFCAANNVLLTMKKKDLQTIHEGAKRLLVLPCCHNKVGIVDTDGDYLLANLPLRKISLNSGGVL</sequence>
<evidence type="ECO:0000313" key="2">
    <source>
        <dbReference type="Proteomes" id="UP000293142"/>
    </source>
</evidence>
<dbReference type="RefSeq" id="WP_131016405.1">
    <property type="nucleotide sequence ID" value="NZ_SIRE01000020.1"/>
</dbReference>
<accession>A0A4Q9DK98</accession>
<dbReference type="EMBL" id="SIRE01000020">
    <property type="protein sequence ID" value="TBL73998.1"/>
    <property type="molecule type" value="Genomic_DNA"/>
</dbReference>
<name>A0A4Q9DK98_9BACL</name>
<dbReference type="Proteomes" id="UP000293142">
    <property type="component" value="Unassembled WGS sequence"/>
</dbReference>
<dbReference type="AlphaFoldDB" id="A0A4Q9DK98"/>
<comment type="caution">
    <text evidence="1">The sequence shown here is derived from an EMBL/GenBank/DDBJ whole genome shotgun (WGS) entry which is preliminary data.</text>
</comment>
<proteinExistence type="predicted"/>
<organism evidence="1 2">
    <name type="scientific">Paenibacillus thalictri</name>
    <dbReference type="NCBI Taxonomy" id="2527873"/>
    <lineage>
        <taxon>Bacteria</taxon>
        <taxon>Bacillati</taxon>
        <taxon>Bacillota</taxon>
        <taxon>Bacilli</taxon>
        <taxon>Bacillales</taxon>
        <taxon>Paenibacillaceae</taxon>
        <taxon>Paenibacillus</taxon>
    </lineage>
</organism>
<dbReference type="OrthoDB" id="2889126at2"/>
<keyword evidence="2" id="KW-1185">Reference proteome</keyword>